<dbReference type="GO" id="GO:0006281">
    <property type="term" value="P:DNA repair"/>
    <property type="evidence" value="ECO:0007669"/>
    <property type="project" value="UniProtKB-KW"/>
</dbReference>
<dbReference type="SUPFAM" id="SSF52540">
    <property type="entry name" value="P-loop containing nucleoside triphosphate hydrolases"/>
    <property type="match status" value="1"/>
</dbReference>
<keyword evidence="1" id="KW-0067">ATP-binding</keyword>
<dbReference type="AlphaFoldDB" id="A0A1D1UPN4"/>
<keyword evidence="1" id="KW-0227">DNA damage</keyword>
<keyword evidence="1" id="KW-0347">Helicase</keyword>
<dbReference type="GO" id="GO:0043139">
    <property type="term" value="F:5'-3' DNA helicase activity"/>
    <property type="evidence" value="ECO:0007669"/>
    <property type="project" value="UniProtKB-EC"/>
</dbReference>
<keyword evidence="1" id="KW-0233">DNA recombination</keyword>
<keyword evidence="4" id="KW-1185">Reference proteome</keyword>
<organism evidence="3 4">
    <name type="scientific">Ramazzottius varieornatus</name>
    <name type="common">Water bear</name>
    <name type="synonym">Tardigrade</name>
    <dbReference type="NCBI Taxonomy" id="947166"/>
    <lineage>
        <taxon>Eukaryota</taxon>
        <taxon>Metazoa</taxon>
        <taxon>Ecdysozoa</taxon>
        <taxon>Tardigrada</taxon>
        <taxon>Eutardigrada</taxon>
        <taxon>Parachela</taxon>
        <taxon>Hypsibioidea</taxon>
        <taxon>Ramazzottiidae</taxon>
        <taxon>Ramazzottius</taxon>
    </lineage>
</organism>
<dbReference type="Pfam" id="PF05970">
    <property type="entry name" value="PIF1"/>
    <property type="match status" value="1"/>
</dbReference>
<comment type="catalytic activity">
    <reaction evidence="1">
        <text>ATP + H2O = ADP + phosphate + H(+)</text>
        <dbReference type="Rhea" id="RHEA:13065"/>
        <dbReference type="ChEBI" id="CHEBI:15377"/>
        <dbReference type="ChEBI" id="CHEBI:15378"/>
        <dbReference type="ChEBI" id="CHEBI:30616"/>
        <dbReference type="ChEBI" id="CHEBI:43474"/>
        <dbReference type="ChEBI" id="CHEBI:456216"/>
        <dbReference type="EC" id="5.6.2.3"/>
    </reaction>
</comment>
<evidence type="ECO:0000313" key="4">
    <source>
        <dbReference type="Proteomes" id="UP000186922"/>
    </source>
</evidence>
<dbReference type="InterPro" id="IPR027417">
    <property type="entry name" value="P-loop_NTPase"/>
</dbReference>
<name>A0A1D1UPN4_RAMVA</name>
<comment type="caution">
    <text evidence="3">The sequence shown here is derived from an EMBL/GenBank/DDBJ whole genome shotgun (WGS) entry which is preliminary data.</text>
</comment>
<dbReference type="GO" id="GO:0016887">
    <property type="term" value="F:ATP hydrolysis activity"/>
    <property type="evidence" value="ECO:0007669"/>
    <property type="project" value="RHEA"/>
</dbReference>
<comment type="cofactor">
    <cofactor evidence="1">
        <name>Mg(2+)</name>
        <dbReference type="ChEBI" id="CHEBI:18420"/>
    </cofactor>
</comment>
<dbReference type="InterPro" id="IPR010285">
    <property type="entry name" value="DNA_helicase_pif1-like_DEAD"/>
</dbReference>
<keyword evidence="1" id="KW-0547">Nucleotide-binding</keyword>
<evidence type="ECO:0000256" key="1">
    <source>
        <dbReference type="RuleBase" id="RU363044"/>
    </source>
</evidence>
<dbReference type="GO" id="GO:0000723">
    <property type="term" value="P:telomere maintenance"/>
    <property type="evidence" value="ECO:0007669"/>
    <property type="project" value="InterPro"/>
</dbReference>
<sequence>MQQFNEKVSFLNNKQVKFLTTVCRKLDNSEAGLIFLNELAGRGKTYVCNLLLNYVRGQGQVALACASSAIAAMNYPGGRTAYNIFKIPVKEDYLDLTEIQCDVLPTGERAELLRECRLVIWDEFSMMHRTNFKPVLKMLRNIRRDRIQQRDV</sequence>
<evidence type="ECO:0000259" key="2">
    <source>
        <dbReference type="Pfam" id="PF05970"/>
    </source>
</evidence>
<protein>
    <recommendedName>
        <fullName evidence="1">ATP-dependent DNA helicase</fullName>
        <ecNumber evidence="1">5.6.2.3</ecNumber>
    </recommendedName>
</protein>
<dbReference type="STRING" id="947166.A0A1D1UPN4"/>
<keyword evidence="1" id="KW-0378">Hydrolase</keyword>
<dbReference type="EC" id="5.6.2.3" evidence="1"/>
<dbReference type="GO" id="GO:0006310">
    <property type="term" value="P:DNA recombination"/>
    <property type="evidence" value="ECO:0007669"/>
    <property type="project" value="UniProtKB-KW"/>
</dbReference>
<dbReference type="OrthoDB" id="272985at2759"/>
<dbReference type="Proteomes" id="UP000186922">
    <property type="component" value="Unassembled WGS sequence"/>
</dbReference>
<proteinExistence type="inferred from homology"/>
<dbReference type="PANTHER" id="PTHR10492:SF95">
    <property type="entry name" value="HELITRON HELICASE-LIKE DOMAIN-CONTAINING PROTEIN"/>
    <property type="match status" value="1"/>
</dbReference>
<dbReference type="GO" id="GO:0005524">
    <property type="term" value="F:ATP binding"/>
    <property type="evidence" value="ECO:0007669"/>
    <property type="project" value="UniProtKB-KW"/>
</dbReference>
<accession>A0A1D1UPN4</accession>
<dbReference type="PANTHER" id="PTHR10492">
    <property type="match status" value="1"/>
</dbReference>
<keyword evidence="1" id="KW-0234">DNA repair</keyword>
<dbReference type="Gene3D" id="3.40.50.300">
    <property type="entry name" value="P-loop containing nucleotide triphosphate hydrolases"/>
    <property type="match status" value="1"/>
</dbReference>
<reference evidence="3 4" key="1">
    <citation type="journal article" date="2016" name="Nat. Commun.">
        <title>Extremotolerant tardigrade genome and improved radiotolerance of human cultured cells by tardigrade-unique protein.</title>
        <authorList>
            <person name="Hashimoto T."/>
            <person name="Horikawa D.D."/>
            <person name="Saito Y."/>
            <person name="Kuwahara H."/>
            <person name="Kozuka-Hata H."/>
            <person name="Shin-I T."/>
            <person name="Minakuchi Y."/>
            <person name="Ohishi K."/>
            <person name="Motoyama A."/>
            <person name="Aizu T."/>
            <person name="Enomoto A."/>
            <person name="Kondo K."/>
            <person name="Tanaka S."/>
            <person name="Hara Y."/>
            <person name="Koshikawa S."/>
            <person name="Sagara H."/>
            <person name="Miura T."/>
            <person name="Yokobori S."/>
            <person name="Miyagawa K."/>
            <person name="Suzuki Y."/>
            <person name="Kubo T."/>
            <person name="Oyama M."/>
            <person name="Kohara Y."/>
            <person name="Fujiyama A."/>
            <person name="Arakawa K."/>
            <person name="Katayama T."/>
            <person name="Toyoda A."/>
            <person name="Kunieda T."/>
        </authorList>
    </citation>
    <scope>NUCLEOTIDE SEQUENCE [LARGE SCALE GENOMIC DNA]</scope>
    <source>
        <strain evidence="3 4">YOKOZUNA-1</strain>
    </source>
</reference>
<feature type="domain" description="DNA helicase Pif1-like DEAD-box helicase" evidence="2">
    <location>
        <begin position="11"/>
        <end position="146"/>
    </location>
</feature>
<evidence type="ECO:0000313" key="3">
    <source>
        <dbReference type="EMBL" id="GAU90480.1"/>
    </source>
</evidence>
<gene>
    <name evidence="3" type="primary">RvY_02888-1</name>
    <name evidence="3" type="synonym">RvY_02888.1</name>
    <name evidence="3" type="ORF">RvY_02888</name>
</gene>
<comment type="similarity">
    <text evidence="1">Belongs to the helicase family.</text>
</comment>
<dbReference type="EMBL" id="BDGG01000001">
    <property type="protein sequence ID" value="GAU90480.1"/>
    <property type="molecule type" value="Genomic_DNA"/>
</dbReference>